<evidence type="ECO:0000256" key="4">
    <source>
        <dbReference type="ARBA" id="ARBA00023002"/>
    </source>
</evidence>
<keyword evidence="3" id="KW-0274">FAD</keyword>
<dbReference type="OrthoDB" id="2915840at2759"/>
<dbReference type="InterPro" id="IPR020946">
    <property type="entry name" value="Flavin_mOase-like"/>
</dbReference>
<keyword evidence="4" id="KW-0560">Oxidoreductase</keyword>
<protein>
    <submittedName>
        <fullName evidence="5">Uncharacterized protein</fullName>
    </submittedName>
</protein>
<comment type="similarity">
    <text evidence="1">Belongs to the FMO family.</text>
</comment>
<dbReference type="GO" id="GO:0004499">
    <property type="term" value="F:N,N-dimethylaniline monooxygenase activity"/>
    <property type="evidence" value="ECO:0007669"/>
    <property type="project" value="InterPro"/>
</dbReference>
<reference evidence="6" key="1">
    <citation type="submission" date="2019-06" db="EMBL/GenBank/DDBJ databases">
        <authorList>
            <person name="Broberg M."/>
        </authorList>
    </citation>
    <scope>NUCLEOTIDE SEQUENCE [LARGE SCALE GENOMIC DNA]</scope>
</reference>
<dbReference type="PANTHER" id="PTHR23023">
    <property type="entry name" value="DIMETHYLANILINE MONOOXYGENASE"/>
    <property type="match status" value="1"/>
</dbReference>
<evidence type="ECO:0000313" key="6">
    <source>
        <dbReference type="Proteomes" id="UP000775872"/>
    </source>
</evidence>
<reference evidence="5 6" key="2">
    <citation type="submission" date="2021-10" db="EMBL/GenBank/DDBJ databases">
        <authorList>
            <person name="Piombo E."/>
        </authorList>
    </citation>
    <scope>NUCLEOTIDE SEQUENCE [LARGE SCALE GENOMIC DNA]</scope>
</reference>
<comment type="caution">
    <text evidence="5">The sequence shown here is derived from an EMBL/GenBank/DDBJ whole genome shotgun (WGS) entry which is preliminary data.</text>
</comment>
<keyword evidence="2" id="KW-0285">Flavoprotein</keyword>
<organism evidence="5 6">
    <name type="scientific">Clonostachys solani</name>
    <dbReference type="NCBI Taxonomy" id="160281"/>
    <lineage>
        <taxon>Eukaryota</taxon>
        <taxon>Fungi</taxon>
        <taxon>Dikarya</taxon>
        <taxon>Ascomycota</taxon>
        <taxon>Pezizomycotina</taxon>
        <taxon>Sordariomycetes</taxon>
        <taxon>Hypocreomycetidae</taxon>
        <taxon>Hypocreales</taxon>
        <taxon>Bionectriaceae</taxon>
        <taxon>Clonostachys</taxon>
    </lineage>
</organism>
<dbReference type="InterPro" id="IPR036188">
    <property type="entry name" value="FAD/NAD-bd_sf"/>
</dbReference>
<evidence type="ECO:0000256" key="2">
    <source>
        <dbReference type="ARBA" id="ARBA00022630"/>
    </source>
</evidence>
<evidence type="ECO:0000256" key="3">
    <source>
        <dbReference type="ARBA" id="ARBA00022827"/>
    </source>
</evidence>
<evidence type="ECO:0000313" key="5">
    <source>
        <dbReference type="EMBL" id="CAH0055901.1"/>
    </source>
</evidence>
<dbReference type="GO" id="GO:0050661">
    <property type="term" value="F:NADP binding"/>
    <property type="evidence" value="ECO:0007669"/>
    <property type="project" value="InterPro"/>
</dbReference>
<dbReference type="AlphaFoldDB" id="A0A9N9ZI18"/>
<dbReference type="Proteomes" id="UP000775872">
    <property type="component" value="Unassembled WGS sequence"/>
</dbReference>
<keyword evidence="6" id="KW-1185">Reference proteome</keyword>
<name>A0A9N9ZI18_9HYPO</name>
<dbReference type="Gene3D" id="3.50.50.60">
    <property type="entry name" value="FAD/NAD(P)-binding domain"/>
    <property type="match status" value="1"/>
</dbReference>
<accession>A0A9N9ZI18</accession>
<evidence type="ECO:0000256" key="1">
    <source>
        <dbReference type="ARBA" id="ARBA00009183"/>
    </source>
</evidence>
<dbReference type="GO" id="GO:0050660">
    <property type="term" value="F:flavin adenine dinucleotide binding"/>
    <property type="evidence" value="ECO:0007669"/>
    <property type="project" value="InterPro"/>
</dbReference>
<dbReference type="SUPFAM" id="SSF51905">
    <property type="entry name" value="FAD/NAD(P)-binding domain"/>
    <property type="match status" value="2"/>
</dbReference>
<dbReference type="Pfam" id="PF00743">
    <property type="entry name" value="FMO-like"/>
    <property type="match status" value="1"/>
</dbReference>
<proteinExistence type="inferred from homology"/>
<dbReference type="InterPro" id="IPR050346">
    <property type="entry name" value="FMO-like"/>
</dbReference>
<sequence>MKELDIAIIGAGWHGLAMAKTYLEVCPDANLAIFDEAASVGGTWAKERLYPGLKTNNLLGTYEFSDFPMTPDRFDVKEGNHIPGHAVHDYLIQFADHFHLLSRLQMRQKVETAELLEDGSWSLNIMTAGATDGKPRTIVAKKLVVATGLTSKPFMPTFEGQKDFNRPLFHAKDLRSRAGEVEQAQSVVVLGGNKSAWDTCFLAAKTGTHVHMVMRPGGGGPSWVWPVLFSPFKVSIQRLAATRFFTWFDPCIWSESGGSVGWLRRALHGTRAGRAVVSRFWNALQGYAQRAHCYDNHPETQRLKPWVNPFWMGNSLSIHNYTSPWFDLVREGKITVHIADVTSLSDGVVHLSNNEELHVDAFVCCTGWATEPPIRFLPEGLKPALGLQRGNTTNEQQMTEKARTEIFGRFPAVQASPRRCLPPGTAVPNSKATTTSPKAPSPSYRLYRFLVPSGEKFLRQRNVAFIGSHLALNATMIAQLQALWVTAFFQDELPHLTTDSVDYDQVKYEAILHNEYSAIRHPHEAGGAGSRCPDLAFDCLSYMDLLGSDLGLPRYRKYARTGIWSEMFHRYGPNDFKDMVQEWLNKKRQTSMHRH</sequence>
<dbReference type="EMBL" id="CABFOC020000063">
    <property type="protein sequence ID" value="CAH0055901.1"/>
    <property type="molecule type" value="Genomic_DNA"/>
</dbReference>
<gene>
    <name evidence="5" type="ORF">CSOL1703_00005835</name>
</gene>